<organism evidence="3 4">
    <name type="scientific">Capnocytophaga sputigena</name>
    <dbReference type="NCBI Taxonomy" id="1019"/>
    <lineage>
        <taxon>Bacteria</taxon>
        <taxon>Pseudomonadati</taxon>
        <taxon>Bacteroidota</taxon>
        <taxon>Flavobacteriia</taxon>
        <taxon>Flavobacteriales</taxon>
        <taxon>Flavobacteriaceae</taxon>
        <taxon>Capnocytophaga</taxon>
    </lineage>
</organism>
<gene>
    <name evidence="3" type="ORF">CGC59_06620</name>
</gene>
<dbReference type="Proteomes" id="UP000217334">
    <property type="component" value="Chromosome"/>
</dbReference>
<evidence type="ECO:0000313" key="4">
    <source>
        <dbReference type="Proteomes" id="UP000217334"/>
    </source>
</evidence>
<dbReference type="RefSeq" id="WP_095901308.1">
    <property type="nucleotide sequence ID" value="NZ_CP022383.1"/>
</dbReference>
<proteinExistence type="predicted"/>
<feature type="chain" id="PRO_5012038271" description="Wall associated protein" evidence="2">
    <location>
        <begin position="16"/>
        <end position="323"/>
    </location>
</feature>
<evidence type="ECO:0008006" key="5">
    <source>
        <dbReference type="Google" id="ProtNLM"/>
    </source>
</evidence>
<dbReference type="EMBL" id="CP022383">
    <property type="protein sequence ID" value="ATA79368.1"/>
    <property type="molecule type" value="Genomic_DNA"/>
</dbReference>
<protein>
    <recommendedName>
        <fullName evidence="5">Wall associated protein</fullName>
    </recommendedName>
</protein>
<name>A0A250F5M7_CAPSP</name>
<dbReference type="PROSITE" id="PS51257">
    <property type="entry name" value="PROKAR_LIPOPROTEIN"/>
    <property type="match status" value="1"/>
</dbReference>
<accession>A0A250F5M7</accession>
<feature type="region of interest" description="Disordered" evidence="1">
    <location>
        <begin position="22"/>
        <end position="43"/>
    </location>
</feature>
<dbReference type="AlphaFoldDB" id="A0A250F5M7"/>
<feature type="signal peptide" evidence="2">
    <location>
        <begin position="1"/>
        <end position="15"/>
    </location>
</feature>
<evidence type="ECO:0000256" key="2">
    <source>
        <dbReference type="SAM" id="SignalP"/>
    </source>
</evidence>
<evidence type="ECO:0000313" key="3">
    <source>
        <dbReference type="EMBL" id="ATA79368.1"/>
    </source>
</evidence>
<evidence type="ECO:0000256" key="1">
    <source>
        <dbReference type="SAM" id="MobiDB-lite"/>
    </source>
</evidence>
<reference evidence="4" key="1">
    <citation type="submission" date="2017-06" db="EMBL/GenBank/DDBJ databases">
        <title>Capnocytophaga spp. assemblies.</title>
        <authorList>
            <person name="Gulvik C.A."/>
        </authorList>
    </citation>
    <scope>NUCLEOTIDE SEQUENCE [LARGE SCALE GENOMIC DNA]</scope>
    <source>
        <strain evidence="4">H4486</strain>
    </source>
</reference>
<keyword evidence="2" id="KW-0732">Signal</keyword>
<sequence length="323" mass="36980">MKHFLVSLLAVAALAACNKNDDNNSGDGGGSATSTVNNTLPKKITETKTEAGKEYRSVTTYHYDTDGRFISAIYQFYFNGAQTPTSTSIIKDSYENNLLKKTEVETKGDDVDLYTTEHFYNNQKQLIREETDYKNRRNERYVTTSYKYYNNGFLSDEVKVTSSEHPLTGVQTETTYVDKHTTYNGNVATVIERVYRKDSNNIQHPDTSSTTTVYTFAGENPVKKEVTDSNGYKIVYEYRYDNYKNPLIHPKNNEKITDFTYSLNELISRNNVKTITTTSTPANGQNVTTTHETFEYTYNQSGYPLTIKHYENNQLVGTKEYEY</sequence>